<evidence type="ECO:0000313" key="10">
    <source>
        <dbReference type="Proteomes" id="UP000305524"/>
    </source>
</evidence>
<dbReference type="GO" id="GO:0006508">
    <property type="term" value="P:proteolysis"/>
    <property type="evidence" value="ECO:0007669"/>
    <property type="project" value="UniProtKB-KW"/>
</dbReference>
<comment type="similarity">
    <text evidence="1 6">Belongs to the peptidase S1B family.</text>
</comment>
<feature type="region of interest" description="Disordered" evidence="7">
    <location>
        <begin position="1"/>
        <end position="25"/>
    </location>
</feature>
<proteinExistence type="inferred from homology"/>
<gene>
    <name evidence="9" type="ORF">FC701_05425</name>
</gene>
<dbReference type="Pfam" id="PF00089">
    <property type="entry name" value="Trypsin"/>
    <property type="match status" value="1"/>
</dbReference>
<organism evidence="9 10">
    <name type="scientific">Bacillus mycoides</name>
    <dbReference type="NCBI Taxonomy" id="1405"/>
    <lineage>
        <taxon>Bacteria</taxon>
        <taxon>Bacillati</taxon>
        <taxon>Bacillota</taxon>
        <taxon>Bacilli</taxon>
        <taxon>Bacillales</taxon>
        <taxon>Bacillaceae</taxon>
        <taxon>Bacillus</taxon>
        <taxon>Bacillus cereus group</taxon>
    </lineage>
</organism>
<keyword evidence="2 6" id="KW-0645">Protease</keyword>
<dbReference type="Proteomes" id="UP000305524">
    <property type="component" value="Unassembled WGS sequence"/>
</dbReference>
<evidence type="ECO:0000256" key="6">
    <source>
        <dbReference type="RuleBase" id="RU004296"/>
    </source>
</evidence>
<dbReference type="Gene3D" id="2.40.10.10">
    <property type="entry name" value="Trypsin-like serine proteases"/>
    <property type="match status" value="2"/>
</dbReference>
<dbReference type="InterPro" id="IPR001254">
    <property type="entry name" value="Trypsin_dom"/>
</dbReference>
<accession>A0A4U3AE25</accession>
<dbReference type="SUPFAM" id="SSF50494">
    <property type="entry name" value="Trypsin-like serine proteases"/>
    <property type="match status" value="1"/>
</dbReference>
<feature type="domain" description="Peptidase S1" evidence="8">
    <location>
        <begin position="45"/>
        <end position="207"/>
    </location>
</feature>
<dbReference type="EC" id="3.4.21.-" evidence="6"/>
<dbReference type="InterPro" id="IPR009003">
    <property type="entry name" value="Peptidase_S1_PA"/>
</dbReference>
<evidence type="ECO:0000256" key="5">
    <source>
        <dbReference type="ARBA" id="ARBA00022825"/>
    </source>
</evidence>
<evidence type="ECO:0000256" key="3">
    <source>
        <dbReference type="ARBA" id="ARBA00022729"/>
    </source>
</evidence>
<dbReference type="EMBL" id="SZOD01000116">
    <property type="protein sequence ID" value="TKI86544.1"/>
    <property type="molecule type" value="Genomic_DNA"/>
</dbReference>
<sequence>MENSRYGHEKSNHCGHDRPTVEDTRYESEELDLTVVRIVSQDDKNLWGTGIVIGPNKVLTAAHVLSLSNPIIRVGEHRGSTGEIYTISKFVRHPDYYPFGDNKFKHDLAVITTNRNFWEYRPFMEAPDSMLLTPVTWTGYPGDLITQNRVVSQWQTDFIFYDQDNGGFFITAAVIGYEGQSGSGVRILDEGGPRYFNGEVIGVYTGGFATLSHITLLRGKNYEFVKNEVFLK</sequence>
<protein>
    <recommendedName>
        <fullName evidence="6">Serine protease</fullName>
        <ecNumber evidence="6">3.4.21.-</ecNumber>
    </recommendedName>
</protein>
<keyword evidence="3" id="KW-0732">Signal</keyword>
<evidence type="ECO:0000256" key="4">
    <source>
        <dbReference type="ARBA" id="ARBA00022801"/>
    </source>
</evidence>
<evidence type="ECO:0000313" key="9">
    <source>
        <dbReference type="EMBL" id="TKI86544.1"/>
    </source>
</evidence>
<evidence type="ECO:0000256" key="7">
    <source>
        <dbReference type="SAM" id="MobiDB-lite"/>
    </source>
</evidence>
<evidence type="ECO:0000259" key="8">
    <source>
        <dbReference type="Pfam" id="PF00089"/>
    </source>
</evidence>
<reference evidence="9 10" key="1">
    <citation type="journal article" date="2019" name="Environ. Microbiol.">
        <title>An active ?-lactamase is a part of an orchestrated cell wall stress resistance network of Bacillus subtilis and related rhizosphere species.</title>
        <authorList>
            <person name="Bucher T."/>
            <person name="Keren-Paz A."/>
            <person name="Hausser J."/>
            <person name="Olender T."/>
            <person name="Cytryn E."/>
            <person name="Kolodkin-Gal I."/>
        </authorList>
    </citation>
    <scope>NUCLEOTIDE SEQUENCE [LARGE SCALE GENOMIC DNA]</scope>
    <source>
        <strain evidence="9 10">I186</strain>
    </source>
</reference>
<dbReference type="InterPro" id="IPR008256">
    <property type="entry name" value="Peptidase_S1B"/>
</dbReference>
<dbReference type="GO" id="GO:0004252">
    <property type="term" value="F:serine-type endopeptidase activity"/>
    <property type="evidence" value="ECO:0007669"/>
    <property type="project" value="InterPro"/>
</dbReference>
<dbReference type="AlphaFoldDB" id="A0A4U3AE25"/>
<dbReference type="PRINTS" id="PR00839">
    <property type="entry name" value="V8PROTEASE"/>
</dbReference>
<evidence type="ECO:0000256" key="2">
    <source>
        <dbReference type="ARBA" id="ARBA00022670"/>
    </source>
</evidence>
<dbReference type="InterPro" id="IPR043504">
    <property type="entry name" value="Peptidase_S1_PA_chymotrypsin"/>
</dbReference>
<keyword evidence="4 6" id="KW-0378">Hydrolase</keyword>
<comment type="caution">
    <text evidence="9">The sequence shown here is derived from an EMBL/GenBank/DDBJ whole genome shotgun (WGS) entry which is preliminary data.</text>
</comment>
<evidence type="ECO:0000256" key="1">
    <source>
        <dbReference type="ARBA" id="ARBA00008764"/>
    </source>
</evidence>
<name>A0A4U3AE25_BACMY</name>
<dbReference type="RefSeq" id="WP_137057122.1">
    <property type="nucleotide sequence ID" value="NZ_SZOD01000116.1"/>
</dbReference>
<keyword evidence="5 6" id="KW-0720">Serine protease</keyword>